<keyword evidence="1" id="KW-0732">Signal</keyword>
<protein>
    <submittedName>
        <fullName evidence="2">Uncharacterized protein</fullName>
    </submittedName>
</protein>
<feature type="signal peptide" evidence="1">
    <location>
        <begin position="1"/>
        <end position="20"/>
    </location>
</feature>
<keyword evidence="3" id="KW-1185">Reference proteome</keyword>
<evidence type="ECO:0000313" key="3">
    <source>
        <dbReference type="Proteomes" id="UP000002931"/>
    </source>
</evidence>
<dbReference type="Proteomes" id="UP000002931">
    <property type="component" value="Unassembled WGS sequence"/>
</dbReference>
<sequence>MRKIATLAAALVLTAAPVRAQSCIPYGNDGISSIPGQVIVTYSAEWSNFDHFNSSGNRLTTAGQVLQQDRANVHKFGKSTVSDSYDGFFTTVERRSLLSRATVTSYCHLNPAAARNALVNSSPVGTVVFYRAFNGSYVAVVDFAG</sequence>
<name>A3VAP1_9RHOB</name>
<dbReference type="RefSeq" id="WP_008334997.1">
    <property type="nucleotide sequence ID" value="NZ_CH902578.1"/>
</dbReference>
<dbReference type="AlphaFoldDB" id="A3VAP1"/>
<evidence type="ECO:0000313" key="2">
    <source>
        <dbReference type="EMBL" id="EAQ14982.1"/>
    </source>
</evidence>
<feature type="chain" id="PRO_5002660940" evidence="1">
    <location>
        <begin position="21"/>
        <end position="145"/>
    </location>
</feature>
<accession>A3VAP1</accession>
<comment type="caution">
    <text evidence="2">The sequence shown here is derived from an EMBL/GenBank/DDBJ whole genome shotgun (WGS) entry which is preliminary data.</text>
</comment>
<dbReference type="EMBL" id="AAMT01000001">
    <property type="protein sequence ID" value="EAQ14982.1"/>
    <property type="molecule type" value="Genomic_DNA"/>
</dbReference>
<organism evidence="2 3">
    <name type="scientific">Maritimibacter alkaliphilus HTCC2654</name>
    <dbReference type="NCBI Taxonomy" id="314271"/>
    <lineage>
        <taxon>Bacteria</taxon>
        <taxon>Pseudomonadati</taxon>
        <taxon>Pseudomonadota</taxon>
        <taxon>Alphaproteobacteria</taxon>
        <taxon>Rhodobacterales</taxon>
        <taxon>Roseobacteraceae</taxon>
        <taxon>Maritimibacter</taxon>
    </lineage>
</organism>
<evidence type="ECO:0000256" key="1">
    <source>
        <dbReference type="SAM" id="SignalP"/>
    </source>
</evidence>
<dbReference type="STRING" id="314271.RB2654_20403"/>
<proteinExistence type="predicted"/>
<gene>
    <name evidence="2" type="ORF">RB2654_20403</name>
</gene>
<reference evidence="2 3" key="1">
    <citation type="journal article" date="2010" name="J. Bacteriol.">
        <title>Genome sequences of Pelagibaca bermudensis HTCC2601T and Maritimibacter alkaliphilus HTCC2654T, the type strains of two marine Roseobacter genera.</title>
        <authorList>
            <person name="Thrash J.C."/>
            <person name="Cho J.C."/>
            <person name="Ferriera S."/>
            <person name="Johnson J."/>
            <person name="Vergin K.L."/>
            <person name="Giovannoni S.J."/>
        </authorList>
    </citation>
    <scope>NUCLEOTIDE SEQUENCE [LARGE SCALE GENOMIC DNA]</scope>
    <source>
        <strain evidence="2 3">HTCC2654</strain>
    </source>
</reference>
<dbReference type="HOGENOM" id="CLU_1784540_0_0_5"/>